<reference evidence="3" key="1">
    <citation type="submission" date="2016-10" db="EMBL/GenBank/DDBJ databases">
        <authorList>
            <person name="Varghese N."/>
            <person name="Submissions S."/>
        </authorList>
    </citation>
    <scope>NUCLEOTIDE SEQUENCE [LARGE SCALE GENOMIC DNA]</scope>
    <source>
        <strain evidence="3">JCM 10271</strain>
    </source>
</reference>
<keyword evidence="3" id="KW-1185">Reference proteome</keyword>
<gene>
    <name evidence="2" type="ORF">SAMN05421853_10870</name>
</gene>
<dbReference type="STRING" id="93684.SAMN05421853_10870"/>
<sequence length="29" mass="3265">MRSCLFLTPALAHAQRRRSRGTPNAPKDL</sequence>
<accession>A0A1I5Z7H4</accession>
<dbReference type="EMBL" id="FOXV01000008">
    <property type="protein sequence ID" value="SFQ52423.1"/>
    <property type="molecule type" value="Genomic_DNA"/>
</dbReference>
<feature type="region of interest" description="Disordered" evidence="1">
    <location>
        <begin position="1"/>
        <end position="29"/>
    </location>
</feature>
<dbReference type="Proteomes" id="UP000243106">
    <property type="component" value="Unassembled WGS sequence"/>
</dbReference>
<organism evidence="2 3">
    <name type="scientific">Roseivivax halotolerans</name>
    <dbReference type="NCBI Taxonomy" id="93684"/>
    <lineage>
        <taxon>Bacteria</taxon>
        <taxon>Pseudomonadati</taxon>
        <taxon>Pseudomonadota</taxon>
        <taxon>Alphaproteobacteria</taxon>
        <taxon>Rhodobacterales</taxon>
        <taxon>Roseobacteraceae</taxon>
        <taxon>Roseivivax</taxon>
    </lineage>
</organism>
<dbReference type="AlphaFoldDB" id="A0A1I5Z7H4"/>
<name>A0A1I5Z7H4_9RHOB</name>
<evidence type="ECO:0000313" key="2">
    <source>
        <dbReference type="EMBL" id="SFQ52423.1"/>
    </source>
</evidence>
<evidence type="ECO:0000256" key="1">
    <source>
        <dbReference type="SAM" id="MobiDB-lite"/>
    </source>
</evidence>
<evidence type="ECO:0000313" key="3">
    <source>
        <dbReference type="Proteomes" id="UP000243106"/>
    </source>
</evidence>
<proteinExistence type="predicted"/>
<protein>
    <submittedName>
        <fullName evidence="2">Uncharacterized protein</fullName>
    </submittedName>
</protein>